<dbReference type="PANTHER" id="PTHR43127">
    <property type="entry name" value="DEVELOPMENTALLY-REGULATED GTP-BINDING PROTEIN 2"/>
    <property type="match status" value="1"/>
</dbReference>
<dbReference type="Gene3D" id="3.40.50.300">
    <property type="entry name" value="P-loop containing nucleotide triphosphate hydrolases"/>
    <property type="match status" value="1"/>
</dbReference>
<dbReference type="AlphaFoldDB" id="A0A257LU01"/>
<sequence>MPANLPPQYFAAEKRYREAKTPEDKIKALEEMLAIMPKHKGTDKLQAALRAKIAKFRRIIILVGAPNSGKSLLMRRLTNTDTKVAPYPFTTTGPVVGMMEFEDIKIQLVDLPPLTKSPIPGLFGIIHDSDALLWIHDVTDPNPIRIETEKQQLLARKPPAKILAVINKIDLVNPPSLDRWRSLLHDFKLHFISAETLQGLEELRRMIFDILNVIRVYTKAPGKPIEYSDPLILPKCSTLLDAAEEIHKDFAHKLKYARLWRGTSIKGLRVEKNYKLEDRDVVEFHIK</sequence>
<dbReference type="Proteomes" id="UP000216312">
    <property type="component" value="Unassembled WGS sequence"/>
</dbReference>
<dbReference type="InterPro" id="IPR004095">
    <property type="entry name" value="TGS"/>
</dbReference>
<name>A0A257LU01_UNCW3</name>
<proteinExistence type="predicted"/>
<dbReference type="InterPro" id="IPR045001">
    <property type="entry name" value="DRG"/>
</dbReference>
<dbReference type="Gene3D" id="3.10.20.30">
    <property type="match status" value="1"/>
</dbReference>
<dbReference type="InterPro" id="IPR012675">
    <property type="entry name" value="Beta-grasp_dom_sf"/>
</dbReference>
<dbReference type="SUPFAM" id="SSF52540">
    <property type="entry name" value="P-loop containing nucleoside triphosphate hydrolases"/>
    <property type="match status" value="1"/>
</dbReference>
<evidence type="ECO:0000313" key="3">
    <source>
        <dbReference type="Proteomes" id="UP000216312"/>
    </source>
</evidence>
<dbReference type="Pfam" id="PF02824">
    <property type="entry name" value="TGS"/>
    <property type="match status" value="1"/>
</dbReference>
<dbReference type="PRINTS" id="PR00326">
    <property type="entry name" value="GTP1OBG"/>
</dbReference>
<dbReference type="PROSITE" id="PS51880">
    <property type="entry name" value="TGS"/>
    <property type="match status" value="1"/>
</dbReference>
<comment type="caution">
    <text evidence="2">The sequence shown here is derived from an EMBL/GenBank/DDBJ whole genome shotgun (WGS) entry which is preliminary data.</text>
</comment>
<reference evidence="3" key="1">
    <citation type="submission" date="2017-07" db="EMBL/GenBank/DDBJ databases">
        <title>Novel pathways for hydrocarbon cycling and metabolic interdependencies in hydrothermal sediment communities.</title>
        <authorList>
            <person name="Dombrowski N."/>
            <person name="Seitz K."/>
            <person name="Teske A."/>
            <person name="Baker B."/>
        </authorList>
    </citation>
    <scope>NUCLEOTIDE SEQUENCE [LARGE SCALE GENOMIC DNA]</scope>
</reference>
<evidence type="ECO:0000313" key="2">
    <source>
        <dbReference type="EMBL" id="OYV03158.1"/>
    </source>
</evidence>
<dbReference type="GO" id="GO:0003924">
    <property type="term" value="F:GTPase activity"/>
    <property type="evidence" value="ECO:0007669"/>
    <property type="project" value="InterPro"/>
</dbReference>
<feature type="domain" description="TGS" evidence="1">
    <location>
        <begin position="212"/>
        <end position="286"/>
    </location>
</feature>
<dbReference type="InterPro" id="IPR006073">
    <property type="entry name" value="GTP-bd"/>
</dbReference>
<protein>
    <submittedName>
        <fullName evidence="2">GTP-binding protein HSR1</fullName>
    </submittedName>
</protein>
<organism evidence="2 3">
    <name type="scientific">candidate division WOR-3 bacterium 4484_18</name>
    <dbReference type="NCBI Taxonomy" id="2020626"/>
    <lineage>
        <taxon>Bacteria</taxon>
        <taxon>Bacteria division WOR-3</taxon>
    </lineage>
</organism>
<dbReference type="InterPro" id="IPR012676">
    <property type="entry name" value="TGS-like"/>
</dbReference>
<dbReference type="InterPro" id="IPR027417">
    <property type="entry name" value="P-loop_NTPase"/>
</dbReference>
<dbReference type="Pfam" id="PF01926">
    <property type="entry name" value="MMR_HSR1"/>
    <property type="match status" value="1"/>
</dbReference>
<dbReference type="EMBL" id="NMUJ01000018">
    <property type="protein sequence ID" value="OYV03158.1"/>
    <property type="molecule type" value="Genomic_DNA"/>
</dbReference>
<evidence type="ECO:0000259" key="1">
    <source>
        <dbReference type="PROSITE" id="PS51880"/>
    </source>
</evidence>
<dbReference type="SUPFAM" id="SSF81271">
    <property type="entry name" value="TGS-like"/>
    <property type="match status" value="1"/>
</dbReference>
<dbReference type="GO" id="GO:0005525">
    <property type="term" value="F:GTP binding"/>
    <property type="evidence" value="ECO:0007669"/>
    <property type="project" value="InterPro"/>
</dbReference>
<gene>
    <name evidence="2" type="ORF">CGW93_02065</name>
</gene>
<accession>A0A257LU01</accession>